<evidence type="ECO:0000313" key="8">
    <source>
        <dbReference type="EMBL" id="MBS2961964.1"/>
    </source>
</evidence>
<keyword evidence="9" id="KW-1185">Reference proteome</keyword>
<dbReference type="InterPro" id="IPR008921">
    <property type="entry name" value="DNA_pol3_clamp-load_cplx_C"/>
</dbReference>
<name>A0A8J7WLH7_9ACTN</name>
<dbReference type="GO" id="GO:0006261">
    <property type="term" value="P:DNA-templated DNA replication"/>
    <property type="evidence" value="ECO:0007669"/>
    <property type="project" value="TreeGrafter"/>
</dbReference>
<comment type="catalytic activity">
    <reaction evidence="7">
        <text>DNA(n) + a 2'-deoxyribonucleoside 5'-triphosphate = DNA(n+1) + diphosphate</text>
        <dbReference type="Rhea" id="RHEA:22508"/>
        <dbReference type="Rhea" id="RHEA-COMP:17339"/>
        <dbReference type="Rhea" id="RHEA-COMP:17340"/>
        <dbReference type="ChEBI" id="CHEBI:33019"/>
        <dbReference type="ChEBI" id="CHEBI:61560"/>
        <dbReference type="ChEBI" id="CHEBI:173112"/>
        <dbReference type="EC" id="2.7.7.7"/>
    </reaction>
</comment>
<dbReference type="Proteomes" id="UP000677913">
    <property type="component" value="Unassembled WGS sequence"/>
</dbReference>
<gene>
    <name evidence="8" type="primary">holA</name>
    <name evidence="8" type="ORF">KGA66_02810</name>
</gene>
<dbReference type="AlphaFoldDB" id="A0A8J7WLH7"/>
<sequence>MAGSRAAGGAAPAPLTLVSGPEELLADRAVAEVVAAARAADPSVEICDLAPGALQPGGLAELVSPSLFGEAKVVVLRAIQDLGADQAEEVKRYLADPAEQIVLVLTHPGGVKGKALLDAVRKHKPVVVDCPKLTKPAERITFLRAEFRRQRRAISEEAAQAVADAVGSDLRELAAAADQLIADTEGTVDEAVVARYYSGKAEVSGFAVADLAVEGRLGEALEQLRFALDTGVASVLITSALATGVRQIGKVAAAGPNARDLGMPPWRVDKIRRQARGWTPDGLSVALRAVATADAAVKGAAADPAYALEKCVVAIAGARSAQR</sequence>
<evidence type="ECO:0000313" key="9">
    <source>
        <dbReference type="Proteomes" id="UP000677913"/>
    </source>
</evidence>
<dbReference type="EMBL" id="JAGSXH010000005">
    <property type="protein sequence ID" value="MBS2961964.1"/>
    <property type="molecule type" value="Genomic_DNA"/>
</dbReference>
<dbReference type="Gene3D" id="3.40.50.300">
    <property type="entry name" value="P-loop containing nucleotide triphosphate hydrolases"/>
    <property type="match status" value="1"/>
</dbReference>
<evidence type="ECO:0000256" key="3">
    <source>
        <dbReference type="ARBA" id="ARBA00022695"/>
    </source>
</evidence>
<keyword evidence="3 8" id="KW-0548">Nucleotidyltransferase</keyword>
<keyword evidence="5" id="KW-0239">DNA-directed DNA polymerase</keyword>
<dbReference type="GO" id="GO:0009360">
    <property type="term" value="C:DNA polymerase III complex"/>
    <property type="evidence" value="ECO:0007669"/>
    <property type="project" value="TreeGrafter"/>
</dbReference>
<evidence type="ECO:0000256" key="6">
    <source>
        <dbReference type="ARBA" id="ARBA00034754"/>
    </source>
</evidence>
<organism evidence="8 9">
    <name type="scientific">Actinocrinis puniceicyclus</name>
    <dbReference type="NCBI Taxonomy" id="977794"/>
    <lineage>
        <taxon>Bacteria</taxon>
        <taxon>Bacillati</taxon>
        <taxon>Actinomycetota</taxon>
        <taxon>Actinomycetes</taxon>
        <taxon>Catenulisporales</taxon>
        <taxon>Actinospicaceae</taxon>
        <taxon>Actinocrinis</taxon>
    </lineage>
</organism>
<dbReference type="RefSeq" id="WP_211464142.1">
    <property type="nucleotide sequence ID" value="NZ_JAGSXH010000005.1"/>
</dbReference>
<reference evidence="8" key="1">
    <citation type="submission" date="2021-04" db="EMBL/GenBank/DDBJ databases">
        <title>Genome based classification of Actinospica acidithermotolerans sp. nov., an actinobacterium isolated from an Indonesian hot spring.</title>
        <authorList>
            <person name="Kusuma A.B."/>
            <person name="Putra K.E."/>
            <person name="Nafisah S."/>
            <person name="Loh J."/>
            <person name="Nouioui I."/>
            <person name="Goodfellow M."/>
        </authorList>
    </citation>
    <scope>NUCLEOTIDE SEQUENCE</scope>
    <source>
        <strain evidence="8">DSM 45618</strain>
    </source>
</reference>
<comment type="caution">
    <text evidence="8">The sequence shown here is derived from an EMBL/GenBank/DDBJ whole genome shotgun (WGS) entry which is preliminary data.</text>
</comment>
<keyword evidence="4" id="KW-0235">DNA replication</keyword>
<evidence type="ECO:0000256" key="7">
    <source>
        <dbReference type="ARBA" id="ARBA00049244"/>
    </source>
</evidence>
<accession>A0A8J7WLH7</accession>
<evidence type="ECO:0000256" key="5">
    <source>
        <dbReference type="ARBA" id="ARBA00022932"/>
    </source>
</evidence>
<evidence type="ECO:0000256" key="1">
    <source>
        <dbReference type="ARBA" id="ARBA00012417"/>
    </source>
</evidence>
<dbReference type="NCBIfam" id="TIGR01128">
    <property type="entry name" value="holA"/>
    <property type="match status" value="1"/>
</dbReference>
<proteinExistence type="inferred from homology"/>
<comment type="similarity">
    <text evidence="6">Belongs to the DNA polymerase HolA subunit family.</text>
</comment>
<dbReference type="Gene3D" id="1.20.272.10">
    <property type="match status" value="1"/>
</dbReference>
<dbReference type="GO" id="GO:0003887">
    <property type="term" value="F:DNA-directed DNA polymerase activity"/>
    <property type="evidence" value="ECO:0007669"/>
    <property type="project" value="UniProtKB-KW"/>
</dbReference>
<dbReference type="SUPFAM" id="SSF48019">
    <property type="entry name" value="post-AAA+ oligomerization domain-like"/>
    <property type="match status" value="1"/>
</dbReference>
<dbReference type="PANTHER" id="PTHR34388:SF1">
    <property type="entry name" value="DNA POLYMERASE III SUBUNIT DELTA"/>
    <property type="match status" value="1"/>
</dbReference>
<dbReference type="SUPFAM" id="SSF52540">
    <property type="entry name" value="P-loop containing nucleoside triphosphate hydrolases"/>
    <property type="match status" value="1"/>
</dbReference>
<keyword evidence="2 8" id="KW-0808">Transferase</keyword>
<dbReference type="GO" id="GO:0003677">
    <property type="term" value="F:DNA binding"/>
    <property type="evidence" value="ECO:0007669"/>
    <property type="project" value="InterPro"/>
</dbReference>
<dbReference type="InterPro" id="IPR005790">
    <property type="entry name" value="DNA_polIII_delta"/>
</dbReference>
<dbReference type="InterPro" id="IPR027417">
    <property type="entry name" value="P-loop_NTPase"/>
</dbReference>
<evidence type="ECO:0000256" key="4">
    <source>
        <dbReference type="ARBA" id="ARBA00022705"/>
    </source>
</evidence>
<dbReference type="EC" id="2.7.7.7" evidence="1"/>
<evidence type="ECO:0000256" key="2">
    <source>
        <dbReference type="ARBA" id="ARBA00022679"/>
    </source>
</evidence>
<dbReference type="PANTHER" id="PTHR34388">
    <property type="entry name" value="DNA POLYMERASE III SUBUNIT DELTA"/>
    <property type="match status" value="1"/>
</dbReference>
<protein>
    <recommendedName>
        <fullName evidence="1">DNA-directed DNA polymerase</fullName>
        <ecNumber evidence="1">2.7.7.7</ecNumber>
    </recommendedName>
</protein>